<name>A0A8T1VY74_9STRA</name>
<dbReference type="CDD" id="cd06093">
    <property type="entry name" value="PX_domain"/>
    <property type="match status" value="1"/>
</dbReference>
<evidence type="ECO:0000256" key="1">
    <source>
        <dbReference type="SAM" id="MobiDB-lite"/>
    </source>
</evidence>
<dbReference type="PANTHER" id="PTHR45827">
    <property type="entry name" value="SORTING NEXIN"/>
    <property type="match status" value="1"/>
</dbReference>
<comment type="caution">
    <text evidence="3">The sequence shown here is derived from an EMBL/GenBank/DDBJ whole genome shotgun (WGS) entry which is preliminary data.</text>
</comment>
<keyword evidence="4" id="KW-1185">Reference proteome</keyword>
<dbReference type="GO" id="GO:0006897">
    <property type="term" value="P:endocytosis"/>
    <property type="evidence" value="ECO:0007669"/>
    <property type="project" value="TreeGrafter"/>
</dbReference>
<dbReference type="GO" id="GO:0016197">
    <property type="term" value="P:endosomal transport"/>
    <property type="evidence" value="ECO:0007669"/>
    <property type="project" value="TreeGrafter"/>
</dbReference>
<protein>
    <recommendedName>
        <fullName evidence="2">PX domain-containing protein</fullName>
    </recommendedName>
</protein>
<dbReference type="PROSITE" id="PS50195">
    <property type="entry name" value="PX"/>
    <property type="match status" value="1"/>
</dbReference>
<organism evidence="3 4">
    <name type="scientific">Phytophthora pseudosyringae</name>
    <dbReference type="NCBI Taxonomy" id="221518"/>
    <lineage>
        <taxon>Eukaryota</taxon>
        <taxon>Sar</taxon>
        <taxon>Stramenopiles</taxon>
        <taxon>Oomycota</taxon>
        <taxon>Peronosporomycetes</taxon>
        <taxon>Peronosporales</taxon>
        <taxon>Peronosporaceae</taxon>
        <taxon>Phytophthora</taxon>
    </lineage>
</organism>
<dbReference type="EMBL" id="JAGDFM010000105">
    <property type="protein sequence ID" value="KAG7386235.1"/>
    <property type="molecule type" value="Genomic_DNA"/>
</dbReference>
<evidence type="ECO:0000313" key="3">
    <source>
        <dbReference type="EMBL" id="KAG7386235.1"/>
    </source>
</evidence>
<accession>A0A8T1VY74</accession>
<reference evidence="3" key="1">
    <citation type="submission" date="2021-02" db="EMBL/GenBank/DDBJ databases">
        <authorList>
            <person name="Palmer J.M."/>
        </authorList>
    </citation>
    <scope>NUCLEOTIDE SEQUENCE</scope>
    <source>
        <strain evidence="3">SCRP734</strain>
    </source>
</reference>
<dbReference type="AlphaFoldDB" id="A0A8T1VY74"/>
<dbReference type="OrthoDB" id="10254720at2759"/>
<proteinExistence type="predicted"/>
<evidence type="ECO:0000259" key="2">
    <source>
        <dbReference type="PROSITE" id="PS50195"/>
    </source>
</evidence>
<evidence type="ECO:0000313" key="4">
    <source>
        <dbReference type="Proteomes" id="UP000694044"/>
    </source>
</evidence>
<dbReference type="InterPro" id="IPR001683">
    <property type="entry name" value="PX_dom"/>
</dbReference>
<dbReference type="GO" id="GO:0035091">
    <property type="term" value="F:phosphatidylinositol binding"/>
    <property type="evidence" value="ECO:0007669"/>
    <property type="project" value="InterPro"/>
</dbReference>
<feature type="region of interest" description="Disordered" evidence="1">
    <location>
        <begin position="294"/>
        <end position="326"/>
    </location>
</feature>
<dbReference type="GO" id="GO:0031410">
    <property type="term" value="C:cytoplasmic vesicle"/>
    <property type="evidence" value="ECO:0007669"/>
    <property type="project" value="TreeGrafter"/>
</dbReference>
<feature type="domain" description="PX" evidence="2">
    <location>
        <begin position="1"/>
        <end position="134"/>
    </location>
</feature>
<sequence length="326" mass="35460">MAMLNVSALITGYDTVGDHTEFIVEVRGSAIACARRLPALTDRHVSQISCNGGLWRISRRFSDFDQLHSRLVRRFGDLIEAALPEKQWFGRFDPNFLVKRQASLQEYLDGLLQVPGILDDASLQHFLELEKHLDLHSELGMGGMGSNGRSSGMWSGKGVLSENDRLSGIVESAAQAFIDISEVPEPLEAEQAVQRKNEIVTASQNLLNEQKLGEQFTAQLTTLRLPRVQAQQASNEELLSRLDAGNEDGMTYEQEQGFLWGILANAEAALRMEITPPSVDLLAIMTVSTAPETPAIGPNGSLPNGNGALEAGSLDERGSIGNGSFS</sequence>
<dbReference type="GO" id="GO:0097320">
    <property type="term" value="P:plasma membrane tubulation"/>
    <property type="evidence" value="ECO:0007669"/>
    <property type="project" value="TreeGrafter"/>
</dbReference>
<dbReference type="GO" id="GO:0005886">
    <property type="term" value="C:plasma membrane"/>
    <property type="evidence" value="ECO:0007669"/>
    <property type="project" value="TreeGrafter"/>
</dbReference>
<dbReference type="PANTHER" id="PTHR45827:SF1">
    <property type="entry name" value="SORTING NEXIN"/>
    <property type="match status" value="1"/>
</dbReference>
<gene>
    <name evidence="3" type="ORF">PHYPSEUDO_000556</name>
</gene>
<dbReference type="Proteomes" id="UP000694044">
    <property type="component" value="Unassembled WGS sequence"/>
</dbReference>
<dbReference type="Pfam" id="PF00787">
    <property type="entry name" value="PX"/>
    <property type="match status" value="1"/>
</dbReference>
<dbReference type="SMART" id="SM00312">
    <property type="entry name" value="PX"/>
    <property type="match status" value="1"/>
</dbReference>